<dbReference type="Proteomes" id="UP000291144">
    <property type="component" value="Unassembled WGS sequence"/>
</dbReference>
<dbReference type="RefSeq" id="WP_131357553.1">
    <property type="nucleotide sequence ID" value="NZ_SJKB01000005.1"/>
</dbReference>
<feature type="compositionally biased region" description="Low complexity" evidence="1">
    <location>
        <begin position="48"/>
        <end position="69"/>
    </location>
</feature>
<gene>
    <name evidence="3" type="ORF">E0H73_18515</name>
</gene>
<feature type="compositionally biased region" description="Pro residues" evidence="1">
    <location>
        <begin position="1"/>
        <end position="26"/>
    </location>
</feature>
<keyword evidence="2" id="KW-0472">Membrane</keyword>
<organism evidence="3 4">
    <name type="scientific">Kribbella pittospori</name>
    <dbReference type="NCBI Taxonomy" id="722689"/>
    <lineage>
        <taxon>Bacteria</taxon>
        <taxon>Bacillati</taxon>
        <taxon>Actinomycetota</taxon>
        <taxon>Actinomycetes</taxon>
        <taxon>Propionibacteriales</taxon>
        <taxon>Kribbellaceae</taxon>
        <taxon>Kribbella</taxon>
    </lineage>
</organism>
<dbReference type="AlphaFoldDB" id="A0A4R0KQG6"/>
<keyword evidence="4" id="KW-1185">Reference proteome</keyword>
<name>A0A4R0KQG6_9ACTN</name>
<evidence type="ECO:0000256" key="1">
    <source>
        <dbReference type="SAM" id="MobiDB-lite"/>
    </source>
</evidence>
<feature type="compositionally biased region" description="Pro residues" evidence="1">
    <location>
        <begin position="36"/>
        <end position="47"/>
    </location>
</feature>
<feature type="region of interest" description="Disordered" evidence="1">
    <location>
        <begin position="1"/>
        <end position="89"/>
    </location>
</feature>
<proteinExistence type="predicted"/>
<dbReference type="EMBL" id="SJKB01000005">
    <property type="protein sequence ID" value="TCC61236.1"/>
    <property type="molecule type" value="Genomic_DNA"/>
</dbReference>
<evidence type="ECO:0000256" key="2">
    <source>
        <dbReference type="SAM" id="Phobius"/>
    </source>
</evidence>
<protein>
    <submittedName>
        <fullName evidence="3">Toxin-antitoxin system, toxin component</fullName>
    </submittedName>
</protein>
<sequence length="298" mass="32050">MTTSPPQPPQNPYPGQPGGYGPPPEQFPQYTQPEQPTQPPGQYPGPQPVQAYQQQPFHQAPQQPGQQGQFPPPGQQAPQDHFAQQPLPAYPGAQMGLQCRFCGSFPAVEATVRGHQGLIILMRFLKLQGPFCRTCGIATVRDMTSKSLWQGWWGIGSSIINPITMLMNIGPMQKFKSLPEPAPGAPGRPMDPGKPLFRRPAILGLLLPILVIAAIVIANLSTTTTSEAAVGQCVVNNGTADDPDVKVVDCTSSEAAYKIIGKLDDSTDDSQCDQFEGVEASYTVERGSTKYTLCLAPV</sequence>
<comment type="caution">
    <text evidence="3">The sequence shown here is derived from an EMBL/GenBank/DDBJ whole genome shotgun (WGS) entry which is preliminary data.</text>
</comment>
<evidence type="ECO:0000313" key="4">
    <source>
        <dbReference type="Proteomes" id="UP000291144"/>
    </source>
</evidence>
<reference evidence="3 4" key="1">
    <citation type="submission" date="2019-02" db="EMBL/GenBank/DDBJ databases">
        <title>Kribbella capetownensis sp. nov. and Kribbella speibonae sp. nov., isolated from soil.</title>
        <authorList>
            <person name="Curtis S.M."/>
            <person name="Norton I."/>
            <person name="Everest G.J."/>
            <person name="Meyers P.R."/>
        </authorList>
    </citation>
    <scope>NUCLEOTIDE SEQUENCE [LARGE SCALE GENOMIC DNA]</scope>
    <source>
        <strain evidence="3 4">NRRL B-24813</strain>
    </source>
</reference>
<accession>A0A4R0KQG6</accession>
<keyword evidence="2" id="KW-0812">Transmembrane</keyword>
<keyword evidence="2" id="KW-1133">Transmembrane helix</keyword>
<evidence type="ECO:0000313" key="3">
    <source>
        <dbReference type="EMBL" id="TCC61236.1"/>
    </source>
</evidence>
<feature type="transmembrane region" description="Helical" evidence="2">
    <location>
        <begin position="200"/>
        <end position="220"/>
    </location>
</feature>
<dbReference type="OrthoDB" id="3298677at2"/>